<organism evidence="14 15">
    <name type="scientific">Buchnera aphidicola</name>
    <name type="common">Sarucallis kahawaluokalani</name>
    <dbReference type="NCBI Taxonomy" id="1241878"/>
    <lineage>
        <taxon>Bacteria</taxon>
        <taxon>Pseudomonadati</taxon>
        <taxon>Pseudomonadota</taxon>
        <taxon>Gammaproteobacteria</taxon>
        <taxon>Enterobacterales</taxon>
        <taxon>Erwiniaceae</taxon>
        <taxon>Buchnera</taxon>
    </lineage>
</organism>
<dbReference type="InterPro" id="IPR035908">
    <property type="entry name" value="F0_ATP_A_sf"/>
</dbReference>
<gene>
    <name evidence="12" type="primary">atpB</name>
    <name evidence="14" type="ORF">D9V78_00010</name>
</gene>
<dbReference type="PANTHER" id="PTHR42823">
    <property type="entry name" value="ATP SYNTHASE SUBUNIT A, CHLOROPLASTIC"/>
    <property type="match status" value="1"/>
</dbReference>
<dbReference type="HAMAP" id="MF_01393">
    <property type="entry name" value="ATP_synth_a_bact"/>
    <property type="match status" value="1"/>
</dbReference>
<comment type="subcellular location">
    <subcellularLocation>
        <location evidence="12 13">Cell membrane</location>
        <topology evidence="12 13">Multi-pass membrane protein</topology>
    </subcellularLocation>
    <subcellularLocation>
        <location evidence="1">Membrane</location>
        <topology evidence="1">Multi-pass membrane protein</topology>
    </subcellularLocation>
</comment>
<dbReference type="GO" id="GO:0005886">
    <property type="term" value="C:plasma membrane"/>
    <property type="evidence" value="ECO:0007669"/>
    <property type="project" value="UniProtKB-SubCell"/>
</dbReference>
<keyword evidence="3 12" id="KW-0813">Transport</keyword>
<feature type="transmembrane region" description="Helical" evidence="12">
    <location>
        <begin position="239"/>
        <end position="264"/>
    </location>
</feature>
<evidence type="ECO:0000256" key="8">
    <source>
        <dbReference type="ARBA" id="ARBA00022989"/>
    </source>
</evidence>
<evidence type="ECO:0000256" key="12">
    <source>
        <dbReference type="HAMAP-Rule" id="MF_01393"/>
    </source>
</evidence>
<sequence>MLLSKISDPIQYIHHHLRHLQINLKNLKFLNNERIDTFWILNFDSILFSFILGTFFLLFFYYTTKFISLKNPSKIQIFVELIIEFVNNNIKDIYNTHNKLIAALSLTIFIWVLLMNTMDLVPIDIIPYLLYVIFSIPYFRIVPSADINITIAIALVVFGLIIFYNIKNKGFIGFAKELTIHPFNYYVFYIFNLILETIALLSKPMSLALRLFGNMYAGEMIFILIAGFLPWWLQWTLSVPWAIFHILIIFLQAFIFMTLTIVYLSMTSKKK</sequence>
<evidence type="ECO:0000256" key="1">
    <source>
        <dbReference type="ARBA" id="ARBA00004141"/>
    </source>
</evidence>
<dbReference type="PROSITE" id="PS00449">
    <property type="entry name" value="ATPASE_A"/>
    <property type="match status" value="1"/>
</dbReference>
<feature type="transmembrane region" description="Helical" evidence="12">
    <location>
        <begin position="186"/>
        <end position="202"/>
    </location>
</feature>
<dbReference type="OrthoDB" id="9789241at2"/>
<proteinExistence type="inferred from homology"/>
<dbReference type="GO" id="GO:0042777">
    <property type="term" value="P:proton motive force-driven plasma membrane ATP synthesis"/>
    <property type="evidence" value="ECO:0007669"/>
    <property type="project" value="TreeGrafter"/>
</dbReference>
<dbReference type="NCBIfam" id="TIGR01131">
    <property type="entry name" value="ATP_synt_6_or_A"/>
    <property type="match status" value="1"/>
</dbReference>
<dbReference type="SUPFAM" id="SSF81336">
    <property type="entry name" value="F1F0 ATP synthase subunit A"/>
    <property type="match status" value="1"/>
</dbReference>
<evidence type="ECO:0000256" key="3">
    <source>
        <dbReference type="ARBA" id="ARBA00022448"/>
    </source>
</evidence>
<dbReference type="CDD" id="cd00310">
    <property type="entry name" value="ATP-synt_Fo_a_6"/>
    <property type="match status" value="1"/>
</dbReference>
<reference evidence="14 15" key="1">
    <citation type="submission" date="2018-10" db="EMBL/GenBank/DDBJ databases">
        <title>Comparative functional genomics of the obligate endosymbiont Buchnera aphidicola.</title>
        <authorList>
            <person name="Chong R.A."/>
        </authorList>
    </citation>
    <scope>NUCLEOTIDE SEQUENCE [LARGE SCALE GENOMIC DNA]</scope>
    <source>
        <strain evidence="14 15">Ska</strain>
    </source>
</reference>
<evidence type="ECO:0000256" key="4">
    <source>
        <dbReference type="ARBA" id="ARBA00022475"/>
    </source>
</evidence>
<keyword evidence="14" id="KW-0378">Hydrolase</keyword>
<evidence type="ECO:0000256" key="6">
    <source>
        <dbReference type="ARBA" id="ARBA00022692"/>
    </source>
</evidence>
<dbReference type="NCBIfam" id="NF004477">
    <property type="entry name" value="PRK05815.1-1"/>
    <property type="match status" value="1"/>
</dbReference>
<evidence type="ECO:0000313" key="14">
    <source>
        <dbReference type="EMBL" id="QCI25814.1"/>
    </source>
</evidence>
<keyword evidence="10 12" id="KW-0472">Membrane</keyword>
<dbReference type="PRINTS" id="PR00123">
    <property type="entry name" value="ATPASEA"/>
</dbReference>
<keyword evidence="9 12" id="KW-0406">Ion transport</keyword>
<evidence type="ECO:0000256" key="7">
    <source>
        <dbReference type="ARBA" id="ARBA00022781"/>
    </source>
</evidence>
<dbReference type="FunFam" id="1.20.120.220:FF:000002">
    <property type="entry name" value="ATP synthase subunit a"/>
    <property type="match status" value="1"/>
</dbReference>
<evidence type="ECO:0000256" key="11">
    <source>
        <dbReference type="ARBA" id="ARBA00023310"/>
    </source>
</evidence>
<keyword evidence="4 12" id="KW-1003">Cell membrane</keyword>
<dbReference type="GO" id="GO:0016787">
    <property type="term" value="F:hydrolase activity"/>
    <property type="evidence" value="ECO:0007669"/>
    <property type="project" value="UniProtKB-KW"/>
</dbReference>
<evidence type="ECO:0000256" key="10">
    <source>
        <dbReference type="ARBA" id="ARBA00023136"/>
    </source>
</evidence>
<name>A0A4D6YIJ8_9GAMM</name>
<feature type="transmembrane region" description="Helical" evidence="12">
    <location>
        <begin position="100"/>
        <end position="119"/>
    </location>
</feature>
<keyword evidence="7 12" id="KW-0375">Hydrogen ion transport</keyword>
<protein>
    <recommendedName>
        <fullName evidence="12 13">ATP synthase subunit a</fullName>
    </recommendedName>
    <alternativeName>
        <fullName evidence="12">ATP synthase F0 sector subunit a</fullName>
    </alternativeName>
    <alternativeName>
        <fullName evidence="12">F-ATPase subunit 6</fullName>
    </alternativeName>
</protein>
<comment type="function">
    <text evidence="12 13">Key component of the proton channel; it plays a direct role in the translocation of protons across the membrane.</text>
</comment>
<keyword evidence="5 12" id="KW-0138">CF(0)</keyword>
<dbReference type="InterPro" id="IPR045082">
    <property type="entry name" value="ATP_syn_F0_a_bact/chloroplast"/>
</dbReference>
<comment type="similarity">
    <text evidence="2 12 13">Belongs to the ATPase A chain family.</text>
</comment>
<accession>A0A4D6YIJ8</accession>
<feature type="transmembrane region" description="Helical" evidence="12">
    <location>
        <begin position="149"/>
        <end position="166"/>
    </location>
</feature>
<dbReference type="GO" id="GO:0045259">
    <property type="term" value="C:proton-transporting ATP synthase complex"/>
    <property type="evidence" value="ECO:0007669"/>
    <property type="project" value="UniProtKB-KW"/>
</dbReference>
<dbReference type="AlphaFoldDB" id="A0A4D6YIJ8"/>
<keyword evidence="11 12" id="KW-0066">ATP synthesis</keyword>
<feature type="transmembrane region" description="Helical" evidence="12">
    <location>
        <begin position="214"/>
        <end position="233"/>
    </location>
</feature>
<dbReference type="InterPro" id="IPR023011">
    <property type="entry name" value="ATP_synth_F0_asu_AS"/>
</dbReference>
<dbReference type="EMBL" id="CP032999">
    <property type="protein sequence ID" value="QCI25814.1"/>
    <property type="molecule type" value="Genomic_DNA"/>
</dbReference>
<evidence type="ECO:0000256" key="9">
    <source>
        <dbReference type="ARBA" id="ARBA00023065"/>
    </source>
</evidence>
<dbReference type="Gene3D" id="1.20.120.220">
    <property type="entry name" value="ATP synthase, F0 complex, subunit A"/>
    <property type="match status" value="1"/>
</dbReference>
<evidence type="ECO:0000256" key="2">
    <source>
        <dbReference type="ARBA" id="ARBA00006810"/>
    </source>
</evidence>
<feature type="transmembrane region" description="Helical" evidence="12">
    <location>
        <begin position="125"/>
        <end position="142"/>
    </location>
</feature>
<evidence type="ECO:0000256" key="5">
    <source>
        <dbReference type="ARBA" id="ARBA00022547"/>
    </source>
</evidence>
<feature type="transmembrane region" description="Helical" evidence="12">
    <location>
        <begin position="38"/>
        <end position="62"/>
    </location>
</feature>
<dbReference type="Pfam" id="PF00119">
    <property type="entry name" value="ATP-synt_A"/>
    <property type="match status" value="1"/>
</dbReference>
<evidence type="ECO:0000313" key="15">
    <source>
        <dbReference type="Proteomes" id="UP000298685"/>
    </source>
</evidence>
<evidence type="ECO:0000256" key="13">
    <source>
        <dbReference type="RuleBase" id="RU000483"/>
    </source>
</evidence>
<dbReference type="GO" id="GO:0046933">
    <property type="term" value="F:proton-transporting ATP synthase activity, rotational mechanism"/>
    <property type="evidence" value="ECO:0007669"/>
    <property type="project" value="UniProtKB-UniRule"/>
</dbReference>
<dbReference type="InterPro" id="IPR000568">
    <property type="entry name" value="ATP_synth_F0_asu"/>
</dbReference>
<dbReference type="PANTHER" id="PTHR42823:SF3">
    <property type="entry name" value="ATP SYNTHASE SUBUNIT A, CHLOROPLASTIC"/>
    <property type="match status" value="1"/>
</dbReference>
<keyword evidence="8 12" id="KW-1133">Transmembrane helix</keyword>
<dbReference type="Proteomes" id="UP000298685">
    <property type="component" value="Chromosome"/>
</dbReference>
<keyword evidence="6 12" id="KW-0812">Transmembrane</keyword>